<dbReference type="InterPro" id="IPR006342">
    <property type="entry name" value="FkbM_mtfrase"/>
</dbReference>
<dbReference type="PANTHER" id="PTHR34203:SF15">
    <property type="entry name" value="SLL1173 PROTEIN"/>
    <property type="match status" value="1"/>
</dbReference>
<sequence>MKKKKRLYNFIVRHPNRHTFAKLFNWYVTFSNALRSKKRWNIKVVSDEPVFRVRDDKGQEISFLHSERVGFYRYGVQPRTKGLLDDYFIDPATISDGDVVIDCGANIGEIGLGLRLEGKSVRYIAFEPGRDEAACCQLNNPDGVVEQRALWHEKTTLKFYEKSDTADSSLIEFSGYGSIVEVETTTLDDYCAENDIRSIKLLKIEGEGAEPEILKGAAKILDRVQYICVDCGPERGLTKEPTLPAVCHFLVERGFRFEKISTKRLTALFVRD</sequence>
<dbReference type="Gene3D" id="3.40.50.150">
    <property type="entry name" value="Vaccinia Virus protein VP39"/>
    <property type="match status" value="1"/>
</dbReference>
<reference evidence="2 3" key="1">
    <citation type="submission" date="2017-02" db="EMBL/GenBank/DDBJ databases">
        <authorList>
            <person name="Jeong S."/>
        </authorList>
    </citation>
    <scope>NUCLEOTIDE SEQUENCE [LARGE SCALE GENOMIC DNA]</scope>
    <source>
        <strain evidence="2 3">RMAR6-6</strain>
    </source>
</reference>
<organism evidence="2 3">
    <name type="scientific">Roseibium algicola</name>
    <dbReference type="NCBI Taxonomy" id="2857014"/>
    <lineage>
        <taxon>Bacteria</taxon>
        <taxon>Pseudomonadati</taxon>
        <taxon>Pseudomonadota</taxon>
        <taxon>Alphaproteobacteria</taxon>
        <taxon>Hyphomicrobiales</taxon>
        <taxon>Stappiaceae</taxon>
        <taxon>Roseibium</taxon>
    </lineage>
</organism>
<dbReference type="NCBIfam" id="TIGR01444">
    <property type="entry name" value="fkbM_fam"/>
    <property type="match status" value="1"/>
</dbReference>
<evidence type="ECO:0000313" key="2">
    <source>
        <dbReference type="EMBL" id="AQQ04010.1"/>
    </source>
</evidence>
<evidence type="ECO:0000259" key="1">
    <source>
        <dbReference type="Pfam" id="PF05050"/>
    </source>
</evidence>
<dbReference type="RefSeq" id="WP_167579523.1">
    <property type="nucleotide sequence ID" value="NZ_CP019630.1"/>
</dbReference>
<dbReference type="Proteomes" id="UP000188174">
    <property type="component" value="Chromosome"/>
</dbReference>
<dbReference type="InterPro" id="IPR052514">
    <property type="entry name" value="SAM-dependent_MTase"/>
</dbReference>
<dbReference type="SUPFAM" id="SSF53335">
    <property type="entry name" value="S-adenosyl-L-methionine-dependent methyltransferases"/>
    <property type="match status" value="1"/>
</dbReference>
<keyword evidence="3" id="KW-1185">Reference proteome</keyword>
<protein>
    <recommendedName>
        <fullName evidence="1">Methyltransferase FkbM domain-containing protein</fullName>
    </recommendedName>
</protein>
<accession>A0ABN4WU00</accession>
<dbReference type="PANTHER" id="PTHR34203">
    <property type="entry name" value="METHYLTRANSFERASE, FKBM FAMILY PROTEIN"/>
    <property type="match status" value="1"/>
</dbReference>
<dbReference type="InterPro" id="IPR029063">
    <property type="entry name" value="SAM-dependent_MTases_sf"/>
</dbReference>
<dbReference type="EMBL" id="CP019630">
    <property type="protein sequence ID" value="AQQ04010.1"/>
    <property type="molecule type" value="Genomic_DNA"/>
</dbReference>
<dbReference type="Pfam" id="PF05050">
    <property type="entry name" value="Methyltransf_21"/>
    <property type="match status" value="1"/>
</dbReference>
<name>A0ABN4WU00_9HYPH</name>
<evidence type="ECO:0000313" key="3">
    <source>
        <dbReference type="Proteomes" id="UP000188174"/>
    </source>
</evidence>
<feature type="domain" description="Methyltransferase FkbM" evidence="1">
    <location>
        <begin position="102"/>
        <end position="257"/>
    </location>
</feature>
<gene>
    <name evidence="2" type="ORF">B0E33_10780</name>
</gene>
<proteinExistence type="predicted"/>